<comment type="caution">
    <text evidence="1">The sequence shown here is derived from an EMBL/GenBank/DDBJ whole genome shotgun (WGS) entry which is preliminary data.</text>
</comment>
<keyword evidence="2" id="KW-1185">Reference proteome</keyword>
<name>A0AAV0QMG6_9ROSI</name>
<organism evidence="1 2">
    <name type="scientific">Linum tenue</name>
    <dbReference type="NCBI Taxonomy" id="586396"/>
    <lineage>
        <taxon>Eukaryota</taxon>
        <taxon>Viridiplantae</taxon>
        <taxon>Streptophyta</taxon>
        <taxon>Embryophyta</taxon>
        <taxon>Tracheophyta</taxon>
        <taxon>Spermatophyta</taxon>
        <taxon>Magnoliopsida</taxon>
        <taxon>eudicotyledons</taxon>
        <taxon>Gunneridae</taxon>
        <taxon>Pentapetalae</taxon>
        <taxon>rosids</taxon>
        <taxon>fabids</taxon>
        <taxon>Malpighiales</taxon>
        <taxon>Linaceae</taxon>
        <taxon>Linum</taxon>
    </lineage>
</organism>
<proteinExistence type="predicted"/>
<evidence type="ECO:0000313" key="2">
    <source>
        <dbReference type="Proteomes" id="UP001154282"/>
    </source>
</evidence>
<reference evidence="1" key="1">
    <citation type="submission" date="2022-08" db="EMBL/GenBank/DDBJ databases">
        <authorList>
            <person name="Gutierrez-Valencia J."/>
        </authorList>
    </citation>
    <scope>NUCLEOTIDE SEQUENCE</scope>
</reference>
<dbReference type="Proteomes" id="UP001154282">
    <property type="component" value="Unassembled WGS sequence"/>
</dbReference>
<accession>A0AAV0QMG6</accession>
<gene>
    <name evidence="1" type="ORF">LITE_LOCUS43593</name>
</gene>
<dbReference type="AlphaFoldDB" id="A0AAV0QMG6"/>
<dbReference type="EMBL" id="CAMGYJ010000009">
    <property type="protein sequence ID" value="CAI0545467.1"/>
    <property type="molecule type" value="Genomic_DNA"/>
</dbReference>
<sequence>MEDPRFLRRQPSFECHQHHNIPLFDFFVILRMAKFRLLCMSGFGVYDQNRCPVCPNYICDQWRTERSVYWD</sequence>
<evidence type="ECO:0000313" key="1">
    <source>
        <dbReference type="EMBL" id="CAI0545467.1"/>
    </source>
</evidence>
<protein>
    <submittedName>
        <fullName evidence="1">Uncharacterized protein</fullName>
    </submittedName>
</protein>